<dbReference type="Proteomes" id="UP000051870">
    <property type="component" value="Unassembled WGS sequence"/>
</dbReference>
<dbReference type="STRING" id="1715693.PH7735_03982"/>
<proteinExistence type="predicted"/>
<dbReference type="AlphaFoldDB" id="A0A0P1IIJ6"/>
<evidence type="ECO:0000313" key="3">
    <source>
        <dbReference type="Proteomes" id="UP000051870"/>
    </source>
</evidence>
<feature type="transmembrane region" description="Helical" evidence="1">
    <location>
        <begin position="6"/>
        <end position="25"/>
    </location>
</feature>
<dbReference type="GeneID" id="83882947"/>
<accession>A0A0P1IIJ6</accession>
<sequence>MFALLRLSVVGFIVLTIIYVCVSLYSRSVRRDKLEAEWAENDMVGDGAAWVEKGLKEYDASLRRKLILAVYVVPILCVGAIIYVINFY</sequence>
<dbReference type="RefSeq" id="WP_058313133.1">
    <property type="nucleotide sequence ID" value="NZ_CYTW01000007.1"/>
</dbReference>
<keyword evidence="3" id="KW-1185">Reference proteome</keyword>
<keyword evidence="1" id="KW-0812">Transmembrane</keyword>
<keyword evidence="1" id="KW-1133">Transmembrane helix</keyword>
<reference evidence="3" key="1">
    <citation type="submission" date="2015-09" db="EMBL/GenBank/DDBJ databases">
        <authorList>
            <person name="Rodrigo-Torres Lidia"/>
            <person name="Arahal R.David."/>
        </authorList>
    </citation>
    <scope>NUCLEOTIDE SEQUENCE [LARGE SCALE GENOMIC DNA]</scope>
    <source>
        <strain evidence="3">CECT 7735</strain>
    </source>
</reference>
<name>A0A0P1IIJ6_9RHOB</name>
<organism evidence="2 3">
    <name type="scientific">Shimia thalassica</name>
    <dbReference type="NCBI Taxonomy" id="1715693"/>
    <lineage>
        <taxon>Bacteria</taxon>
        <taxon>Pseudomonadati</taxon>
        <taxon>Pseudomonadota</taxon>
        <taxon>Alphaproteobacteria</taxon>
        <taxon>Rhodobacterales</taxon>
        <taxon>Roseobacteraceae</taxon>
    </lineage>
</organism>
<protein>
    <recommendedName>
        <fullName evidence="4">Cation/multidrug efflux pump</fullName>
    </recommendedName>
</protein>
<gene>
    <name evidence="2" type="ORF">PH7735_03982</name>
</gene>
<evidence type="ECO:0008006" key="4">
    <source>
        <dbReference type="Google" id="ProtNLM"/>
    </source>
</evidence>
<evidence type="ECO:0000313" key="2">
    <source>
        <dbReference type="EMBL" id="CUK14936.1"/>
    </source>
</evidence>
<dbReference type="EMBL" id="CYTW01000007">
    <property type="protein sequence ID" value="CUK14936.1"/>
    <property type="molecule type" value="Genomic_DNA"/>
</dbReference>
<evidence type="ECO:0000256" key="1">
    <source>
        <dbReference type="SAM" id="Phobius"/>
    </source>
</evidence>
<keyword evidence="1" id="KW-0472">Membrane</keyword>
<feature type="transmembrane region" description="Helical" evidence="1">
    <location>
        <begin position="66"/>
        <end position="85"/>
    </location>
</feature>